<evidence type="ECO:0000313" key="1">
    <source>
        <dbReference type="EMBL" id="MBC9786267.1"/>
    </source>
</evidence>
<name>A0ABR7T7T1_HELCL</name>
<organism evidence="1 2">
    <name type="scientific">Heliobacterium chlorum</name>
    <dbReference type="NCBI Taxonomy" id="2698"/>
    <lineage>
        <taxon>Bacteria</taxon>
        <taxon>Bacillati</taxon>
        <taxon>Bacillota</taxon>
        <taxon>Clostridia</taxon>
        <taxon>Eubacteriales</taxon>
        <taxon>Heliobacteriaceae</taxon>
        <taxon>Heliobacterium</taxon>
    </lineage>
</organism>
<protein>
    <recommendedName>
        <fullName evidence="3">CD-NTase-associated protein 12/Pycsar effector protein TIR domain-containing protein</fullName>
    </recommendedName>
</protein>
<accession>A0ABR7T7T1</accession>
<evidence type="ECO:0000313" key="2">
    <source>
        <dbReference type="Proteomes" id="UP000617402"/>
    </source>
</evidence>
<reference evidence="1 2" key="1">
    <citation type="submission" date="2020-07" db="EMBL/GenBank/DDBJ databases">
        <title>Draft whole-genome sequence of Heliobacterium chlorum DSM 3682, type strain.</title>
        <authorList>
            <person name="Kyndt J.A."/>
            <person name="Meyer T.E."/>
            <person name="Imhoff J.F."/>
        </authorList>
    </citation>
    <scope>NUCLEOTIDE SEQUENCE [LARGE SCALE GENOMIC DNA]</scope>
    <source>
        <strain evidence="1 2">DSM 3682</strain>
    </source>
</reference>
<dbReference type="RefSeq" id="WP_188041693.1">
    <property type="nucleotide sequence ID" value="NZ_JACVHF010000031.1"/>
</dbReference>
<dbReference type="EMBL" id="JACVHF010000031">
    <property type="protein sequence ID" value="MBC9786267.1"/>
    <property type="molecule type" value="Genomic_DNA"/>
</dbReference>
<proteinExistence type="predicted"/>
<gene>
    <name evidence="1" type="ORF">H1S01_17555</name>
</gene>
<evidence type="ECO:0008006" key="3">
    <source>
        <dbReference type="Google" id="ProtNLM"/>
    </source>
</evidence>
<comment type="caution">
    <text evidence="1">The sequence shown here is derived from an EMBL/GenBank/DDBJ whole genome shotgun (WGS) entry which is preliminary data.</text>
</comment>
<sequence length="313" mass="36954">MENRVFYSWQSDLPKDTNRYFIEECIKRALKELNASKTFDIEFAIDRDTMDVSGTPDIASTVFSKIEKSKLFIADVSIINSDYSKRKTPNPNVLIELGYAAKVLGWEKIICIFNMDFGSYDDLPFDIKFRRPLRYSLNGKAKTEERNKIVEIIKNNICSLDSKGLLSIKEPHSYMVLESSNFYNQVEEVTKRILSERKLQEKYCYSDNNFIIEVWDDLMYRIENNEPSKETDIEYHVSIEFNDDTYSYKEYTNQTCTVFFQFVEKFKQINFSNNKVYTVYEIISHGYSPSKKRDYNGLMSEVIKRLSNHSDFR</sequence>
<dbReference type="Proteomes" id="UP000617402">
    <property type="component" value="Unassembled WGS sequence"/>
</dbReference>
<keyword evidence="2" id="KW-1185">Reference proteome</keyword>